<evidence type="ECO:0000313" key="1">
    <source>
        <dbReference type="EMBL" id="AEV24499.1"/>
    </source>
</evidence>
<dbReference type="AlphaFoldDB" id="G8QLH0"/>
<proteinExistence type="predicted"/>
<evidence type="ECO:0008006" key="3">
    <source>
        <dbReference type="Google" id="ProtNLM"/>
    </source>
</evidence>
<name>G8QLH0_AZOOP</name>
<evidence type="ECO:0000313" key="2">
    <source>
        <dbReference type="Proteomes" id="UP000005633"/>
    </source>
</evidence>
<dbReference type="STRING" id="640081.Dsui_0075"/>
<gene>
    <name evidence="1" type="ordered locus">Dsui_0075</name>
</gene>
<dbReference type="eggNOG" id="COG0859">
    <property type="taxonomic scope" value="Bacteria"/>
</dbReference>
<accession>G8QLH0</accession>
<sequence>MQCVVCHDAGGAEVLASYISRQNGEWCFVLEGPARKVFERRLGAVSGISLDEALARGERFLTGSSWQSDLEWRAIAAARRAGRPVATFLDHWVNYRERFIRGRVECLPDEIWVGDAYAFERAQAAFPEVPLHLVDNPYFEDVREEAARYLHAAPPVGNDDGLRLLFVCEPISEHAEKAFGDPRHWGYTEFDALNFLLANRSRLGDSTASLVIRPHPAEAPEKYAHVVAAWGGVARLGGSAPLIQEIMAADVVVGCASMAMVVGLLAGKRVCCAIPPGGASCPLPHREIEHLADIVGKAGK</sequence>
<reference evidence="1 2" key="1">
    <citation type="journal article" date="2012" name="J. Bacteriol.">
        <title>Complete genome sequence of the anaerobic perchlorate-reducing bacterium Azospira suillum strain PS.</title>
        <authorList>
            <person name="Byrne-Bailey K.G."/>
            <person name="Coates J.D."/>
        </authorList>
    </citation>
    <scope>NUCLEOTIDE SEQUENCE [LARGE SCALE GENOMIC DNA]</scope>
    <source>
        <strain evidence="2">ATCC BAA-33 / DSM 13638 / PS</strain>
    </source>
</reference>
<dbReference type="KEGG" id="dsu:Dsui_0075"/>
<protein>
    <recommendedName>
        <fullName evidence="3">Capsule polysaccharide biosynthesis protein</fullName>
    </recommendedName>
</protein>
<dbReference type="Proteomes" id="UP000005633">
    <property type="component" value="Chromosome"/>
</dbReference>
<dbReference type="EMBL" id="CP003153">
    <property type="protein sequence ID" value="AEV24499.1"/>
    <property type="molecule type" value="Genomic_DNA"/>
</dbReference>
<dbReference type="HOGENOM" id="CLU_818073_0_0_4"/>
<organism evidence="1 2">
    <name type="scientific">Azospira oryzae (strain ATCC BAA-33 / DSM 13638 / PS)</name>
    <name type="common">Dechlorosoma suillum</name>
    <dbReference type="NCBI Taxonomy" id="640081"/>
    <lineage>
        <taxon>Bacteria</taxon>
        <taxon>Pseudomonadati</taxon>
        <taxon>Pseudomonadota</taxon>
        <taxon>Betaproteobacteria</taxon>
        <taxon>Rhodocyclales</taxon>
        <taxon>Rhodocyclaceae</taxon>
        <taxon>Azospira</taxon>
    </lineage>
</organism>